<evidence type="ECO:0000313" key="7">
    <source>
        <dbReference type="Proteomes" id="UP000068447"/>
    </source>
</evidence>
<keyword evidence="1" id="KW-0479">Metal-binding</keyword>
<keyword evidence="7" id="KW-1185">Reference proteome</keyword>
<dbReference type="AlphaFoldDB" id="A0A0U3AHH7"/>
<comment type="similarity">
    <text evidence="4">Belongs to the cyclic nucleotide phosphodiesterase class-III family.</text>
</comment>
<dbReference type="KEGG" id="lal:AT746_04050"/>
<accession>A0A0U3AHH7</accession>
<keyword evidence="2" id="KW-0378">Hydrolase</keyword>
<evidence type="ECO:0000256" key="1">
    <source>
        <dbReference type="ARBA" id="ARBA00022723"/>
    </source>
</evidence>
<evidence type="ECO:0000259" key="5">
    <source>
        <dbReference type="Pfam" id="PF00149"/>
    </source>
</evidence>
<dbReference type="InterPro" id="IPR029052">
    <property type="entry name" value="Metallo-depent_PP-like"/>
</dbReference>
<sequence>MTASDSCVRVIQISDCHLFADIERSGYLKINPYTSLQKVLACVRDLEPELVLVTGDLSGDLSESGYRHFQTLWQQAGIPAAMHIIPGNHDQPALLRQFFGSEMSWLQRSLKLDNWHLHALDSHYQGTLGYVDKEQLSKLKGRVNAAPDVFHLVAVHHHPVACNSWMDKHQWCNREAFLALLDELPQIRLVIHGHVHADLSWQHGNSQILACPSTCWQWRHTEEFAVDDKAPGLRLLELGQKGTFNTRIIRVSNR</sequence>
<name>A0A0U3AHH7_9ALTE</name>
<organism evidence="6 7">
    <name type="scientific">Lacimicrobium alkaliphilum</name>
    <dbReference type="NCBI Taxonomy" id="1526571"/>
    <lineage>
        <taxon>Bacteria</taxon>
        <taxon>Pseudomonadati</taxon>
        <taxon>Pseudomonadota</taxon>
        <taxon>Gammaproteobacteria</taxon>
        <taxon>Alteromonadales</taxon>
        <taxon>Alteromonadaceae</taxon>
        <taxon>Lacimicrobium</taxon>
    </lineage>
</organism>
<gene>
    <name evidence="6" type="ORF">AT746_04050</name>
</gene>
<dbReference type="Gene3D" id="3.60.21.10">
    <property type="match status" value="1"/>
</dbReference>
<dbReference type="GO" id="GO:0016787">
    <property type="term" value="F:hydrolase activity"/>
    <property type="evidence" value="ECO:0007669"/>
    <property type="project" value="UniProtKB-KW"/>
</dbReference>
<evidence type="ECO:0000256" key="2">
    <source>
        <dbReference type="ARBA" id="ARBA00022801"/>
    </source>
</evidence>
<dbReference type="InterPro" id="IPR004843">
    <property type="entry name" value="Calcineurin-like_PHP"/>
</dbReference>
<evidence type="ECO:0000256" key="3">
    <source>
        <dbReference type="ARBA" id="ARBA00023004"/>
    </source>
</evidence>
<keyword evidence="3" id="KW-0408">Iron</keyword>
<dbReference type="EMBL" id="CP013650">
    <property type="protein sequence ID" value="ALS97522.1"/>
    <property type="molecule type" value="Genomic_DNA"/>
</dbReference>
<evidence type="ECO:0000313" key="6">
    <source>
        <dbReference type="EMBL" id="ALS97522.1"/>
    </source>
</evidence>
<dbReference type="Pfam" id="PF00149">
    <property type="entry name" value="Metallophos"/>
    <property type="match status" value="1"/>
</dbReference>
<dbReference type="SUPFAM" id="SSF56300">
    <property type="entry name" value="Metallo-dependent phosphatases"/>
    <property type="match status" value="1"/>
</dbReference>
<dbReference type="OrthoDB" id="9784378at2"/>
<evidence type="ECO:0000256" key="4">
    <source>
        <dbReference type="ARBA" id="ARBA00025742"/>
    </source>
</evidence>
<dbReference type="PANTHER" id="PTHR42988">
    <property type="entry name" value="PHOSPHOHYDROLASE"/>
    <property type="match status" value="1"/>
</dbReference>
<dbReference type="PANTHER" id="PTHR42988:SF2">
    <property type="entry name" value="CYCLIC NUCLEOTIDE PHOSPHODIESTERASE CBUA0032-RELATED"/>
    <property type="match status" value="1"/>
</dbReference>
<dbReference type="RefSeq" id="WP_062476764.1">
    <property type="nucleotide sequence ID" value="NZ_CP013650.1"/>
</dbReference>
<reference evidence="6 7" key="1">
    <citation type="submission" date="2015-12" db="EMBL/GenBank/DDBJ databases">
        <title>Complete genome of Lacimicrobium alkaliphilum KCTC 32984.</title>
        <authorList>
            <person name="Kim S.-G."/>
            <person name="Lee Y.-J."/>
        </authorList>
    </citation>
    <scope>NUCLEOTIDE SEQUENCE [LARGE SCALE GENOMIC DNA]</scope>
    <source>
        <strain evidence="6 7">YelD216</strain>
    </source>
</reference>
<feature type="domain" description="Calcineurin-like phosphoesterase" evidence="5">
    <location>
        <begin position="9"/>
        <end position="197"/>
    </location>
</feature>
<dbReference type="GO" id="GO:0046872">
    <property type="term" value="F:metal ion binding"/>
    <property type="evidence" value="ECO:0007669"/>
    <property type="project" value="UniProtKB-KW"/>
</dbReference>
<protein>
    <recommendedName>
        <fullName evidence="5">Calcineurin-like phosphoesterase domain-containing protein</fullName>
    </recommendedName>
</protein>
<proteinExistence type="inferred from homology"/>
<dbReference type="InterPro" id="IPR050884">
    <property type="entry name" value="CNP_phosphodiesterase-III"/>
</dbReference>
<dbReference type="Proteomes" id="UP000068447">
    <property type="component" value="Chromosome"/>
</dbReference>
<dbReference type="STRING" id="1526571.AT746_04050"/>